<gene>
    <name evidence="2" type="ORF">RFN57_33780</name>
</gene>
<reference evidence="2 3" key="1">
    <citation type="submission" date="2024-01" db="EMBL/GenBank/DDBJ databases">
        <title>Genome analysis.</title>
        <authorList>
            <person name="Zhang K."/>
        </authorList>
    </citation>
    <scope>NUCLEOTIDE SEQUENCE [LARGE SCALE GENOMIC DNA]</scope>
    <source>
        <strain evidence="2 3">CGMCC 4.1753</strain>
    </source>
</reference>
<dbReference type="SUPFAM" id="SSF54593">
    <property type="entry name" value="Glyoxalase/Bleomycin resistance protein/Dihydroxybiphenyl dioxygenase"/>
    <property type="match status" value="2"/>
</dbReference>
<dbReference type="Pfam" id="PF00903">
    <property type="entry name" value="Glyoxalase"/>
    <property type="match status" value="2"/>
</dbReference>
<dbReference type="Proteomes" id="UP001353952">
    <property type="component" value="Unassembled WGS sequence"/>
</dbReference>
<feature type="domain" description="VOC" evidence="1">
    <location>
        <begin position="16"/>
        <end position="132"/>
    </location>
</feature>
<dbReference type="RefSeq" id="WP_191848475.1">
    <property type="nucleotide sequence ID" value="NZ_BMUO01000012.1"/>
</dbReference>
<feature type="domain" description="VOC" evidence="1">
    <location>
        <begin position="146"/>
        <end position="262"/>
    </location>
</feature>
<name>A0ABU6M9Z9_9ACTN</name>
<evidence type="ECO:0000313" key="2">
    <source>
        <dbReference type="EMBL" id="MEC7057221.1"/>
    </source>
</evidence>
<comment type="caution">
    <text evidence="2">The sequence shown here is derived from an EMBL/GenBank/DDBJ whole genome shotgun (WGS) entry which is preliminary data.</text>
</comment>
<sequence length="266" mass="28178">MRPEKVLRDSPWPHGHPCWVEVQVEHLGRASAFYGQLFGWTYLDHGPDYQHYLTARLDGRAVADIGPRPAGDTTAEPSAWLVCFAVDSTDEAAEQITRAGGTVLLPPLDVGTHGRFAVAADPAGATFAVWQARAYAGTQIAGVAGSVVWHHCLSTDLEASLAFYADVFGHTVSRSSGPDGEKHLLLELGGRPVAGIGEAGPEGPAEGSSHWRVRFGVADLDAALKTVLELGGTLHEGPFGTPQGRCARVADEQGTPFEVLEVGEPV</sequence>
<dbReference type="InterPro" id="IPR037523">
    <property type="entry name" value="VOC_core"/>
</dbReference>
<dbReference type="PANTHER" id="PTHR33993">
    <property type="entry name" value="GLYOXALASE-RELATED"/>
    <property type="match status" value="1"/>
</dbReference>
<evidence type="ECO:0000259" key="1">
    <source>
        <dbReference type="PROSITE" id="PS51819"/>
    </source>
</evidence>
<dbReference type="CDD" id="cd07247">
    <property type="entry name" value="SgaA_N_like"/>
    <property type="match status" value="2"/>
</dbReference>
<proteinExistence type="predicted"/>
<dbReference type="EMBL" id="JAYXNZ010000002">
    <property type="protein sequence ID" value="MEC7057221.1"/>
    <property type="molecule type" value="Genomic_DNA"/>
</dbReference>
<evidence type="ECO:0000313" key="3">
    <source>
        <dbReference type="Proteomes" id="UP001353952"/>
    </source>
</evidence>
<organism evidence="2 3">
    <name type="scientific">Streptomyces violaceochromogenes</name>
    <dbReference type="NCBI Taxonomy" id="67377"/>
    <lineage>
        <taxon>Bacteria</taxon>
        <taxon>Bacillati</taxon>
        <taxon>Actinomycetota</taxon>
        <taxon>Actinomycetes</taxon>
        <taxon>Kitasatosporales</taxon>
        <taxon>Streptomycetaceae</taxon>
        <taxon>Streptomyces</taxon>
    </lineage>
</organism>
<dbReference type="InterPro" id="IPR052164">
    <property type="entry name" value="Anthracycline_SecMetBiosynth"/>
</dbReference>
<keyword evidence="3" id="KW-1185">Reference proteome</keyword>
<dbReference type="InterPro" id="IPR029068">
    <property type="entry name" value="Glyas_Bleomycin-R_OHBP_Dase"/>
</dbReference>
<accession>A0ABU6M9Z9</accession>
<dbReference type="PROSITE" id="PS51819">
    <property type="entry name" value="VOC"/>
    <property type="match status" value="2"/>
</dbReference>
<protein>
    <submittedName>
        <fullName evidence="2">VOC family protein</fullName>
    </submittedName>
</protein>
<dbReference type="Gene3D" id="3.10.180.10">
    <property type="entry name" value="2,3-Dihydroxybiphenyl 1,2-Dioxygenase, domain 1"/>
    <property type="match status" value="2"/>
</dbReference>
<dbReference type="PANTHER" id="PTHR33993:SF14">
    <property type="entry name" value="GB|AAF24581.1"/>
    <property type="match status" value="1"/>
</dbReference>
<dbReference type="InterPro" id="IPR004360">
    <property type="entry name" value="Glyas_Fos-R_dOase_dom"/>
</dbReference>